<dbReference type="PaxDb" id="546414-Deide_06470"/>
<dbReference type="Proteomes" id="UP000002208">
    <property type="component" value="Chromosome"/>
</dbReference>
<dbReference type="EMBL" id="CP001114">
    <property type="protein sequence ID" value="ACO45492.1"/>
    <property type="molecule type" value="Genomic_DNA"/>
</dbReference>
<dbReference type="RefSeq" id="WP_012692615.1">
    <property type="nucleotide sequence ID" value="NC_012526.1"/>
</dbReference>
<dbReference type="HOGENOM" id="CLU_2632260_0_0_0"/>
<protein>
    <submittedName>
        <fullName evidence="2">Putative DNA binding domain protein, excisionase family</fullName>
    </submittedName>
</protein>
<dbReference type="AlphaFoldDB" id="C1D0W8"/>
<dbReference type="InterPro" id="IPR041657">
    <property type="entry name" value="HTH_17"/>
</dbReference>
<accession>C1D0W8</accession>
<dbReference type="Pfam" id="PF12728">
    <property type="entry name" value="HTH_17"/>
    <property type="match status" value="1"/>
</dbReference>
<dbReference type="InterPro" id="IPR010093">
    <property type="entry name" value="SinI_DNA-bd"/>
</dbReference>
<evidence type="ECO:0000313" key="3">
    <source>
        <dbReference type="Proteomes" id="UP000002208"/>
    </source>
</evidence>
<dbReference type="GO" id="GO:0003677">
    <property type="term" value="F:DNA binding"/>
    <property type="evidence" value="ECO:0007669"/>
    <property type="project" value="InterPro"/>
</dbReference>
<dbReference type="KEGG" id="ddr:Deide_06470"/>
<feature type="domain" description="Helix-turn-helix" evidence="1">
    <location>
        <begin position="26"/>
        <end position="74"/>
    </location>
</feature>
<evidence type="ECO:0000259" key="1">
    <source>
        <dbReference type="Pfam" id="PF12728"/>
    </source>
</evidence>
<evidence type="ECO:0000313" key="2">
    <source>
        <dbReference type="EMBL" id="ACO45492.1"/>
    </source>
</evidence>
<reference evidence="2 3" key="1">
    <citation type="journal article" date="2009" name="PLoS Genet.">
        <title>Alliance of proteomics and genomics to unravel the specificities of Sahara bacterium Deinococcus deserti.</title>
        <authorList>
            <person name="de Groot A."/>
            <person name="Dulermo R."/>
            <person name="Ortet P."/>
            <person name="Blanchard L."/>
            <person name="Guerin P."/>
            <person name="Fernandez B."/>
            <person name="Vacherie B."/>
            <person name="Dossat C."/>
            <person name="Jolivet E."/>
            <person name="Siguier P."/>
            <person name="Chandler M."/>
            <person name="Barakat M."/>
            <person name="Dedieu A."/>
            <person name="Barbe V."/>
            <person name="Heulin T."/>
            <person name="Sommer S."/>
            <person name="Achouak W."/>
            <person name="Armengaud J."/>
        </authorList>
    </citation>
    <scope>NUCLEOTIDE SEQUENCE [LARGE SCALE GENOMIC DNA]</scope>
    <source>
        <strain evidence="3">DSM 17065 / CIP 109153 / LMG 22923 / VCD115</strain>
    </source>
</reference>
<keyword evidence="3" id="KW-1185">Reference proteome</keyword>
<sequence length="77" mass="8721">MTNHMTPLDTKDLTPMTDRTTLVPQVYTPKEAETLLRLSKNTVNALLNSGQLRAVRYGRKWLIPHAAIAEFLQAETQ</sequence>
<organism evidence="2 3">
    <name type="scientific">Deinococcus deserti (strain DSM 17065 / CIP 109153 / LMG 22923 / VCD115)</name>
    <dbReference type="NCBI Taxonomy" id="546414"/>
    <lineage>
        <taxon>Bacteria</taxon>
        <taxon>Thermotogati</taxon>
        <taxon>Deinococcota</taxon>
        <taxon>Deinococci</taxon>
        <taxon>Deinococcales</taxon>
        <taxon>Deinococcaceae</taxon>
        <taxon>Deinococcus</taxon>
    </lineage>
</organism>
<name>C1D0W8_DEIDV</name>
<proteinExistence type="predicted"/>
<dbReference type="STRING" id="546414.Deide_06470"/>
<dbReference type="NCBIfam" id="TIGR01764">
    <property type="entry name" value="excise"/>
    <property type="match status" value="1"/>
</dbReference>
<gene>
    <name evidence="2" type="ordered locus">Deide_06470</name>
</gene>